<keyword evidence="3" id="KW-1185">Reference proteome</keyword>
<dbReference type="STRING" id="766136.BHF68_04675"/>
<name>A0A1E5G3E5_9FIRM</name>
<sequence>MSNEETDFSELDGQLEMVVEGLAKKDKKKAVSYYMKESTIDRIKEAAKKYNMKDSQFLEEAICRLLDVIETKPLKQSLEEKPATKEEVISESKQSVKDEHSIKEKPPKKEKPTPWGRLNSKAKHHQDNGQEIIEKPIEENSSSNQKDLTEAEKQELKGQVLDYIFTNFKPDYRILYRRFEKLIKGTIEIEATILLTIIRELNQQSYVTFFEQQNLLDINKKIFEERMPNVADISKYFEDDNVIE</sequence>
<dbReference type="OrthoDB" id="9852525at2"/>
<accession>A0A1E5G3E5</accession>
<dbReference type="Proteomes" id="UP000094296">
    <property type="component" value="Unassembled WGS sequence"/>
</dbReference>
<evidence type="ECO:0000256" key="1">
    <source>
        <dbReference type="SAM" id="MobiDB-lite"/>
    </source>
</evidence>
<dbReference type="RefSeq" id="WP_069642902.1">
    <property type="nucleotide sequence ID" value="NZ_MIJE01000011.1"/>
</dbReference>
<feature type="region of interest" description="Disordered" evidence="1">
    <location>
        <begin position="78"/>
        <end position="151"/>
    </location>
</feature>
<gene>
    <name evidence="2" type="ORF">BHF68_04675</name>
</gene>
<proteinExistence type="predicted"/>
<reference evidence="2 3" key="1">
    <citation type="submission" date="2016-09" db="EMBL/GenBank/DDBJ databases">
        <title>Draft genome sequence for the type strain of Desulfuribacillus alkaliarsenatis AHT28, an obligately anaerobic, sulfidogenic bacterium isolated from Russian soda lake sediments.</title>
        <authorList>
            <person name="Abin C.A."/>
            <person name="Hollibaugh J.T."/>
        </authorList>
    </citation>
    <scope>NUCLEOTIDE SEQUENCE [LARGE SCALE GENOMIC DNA]</scope>
    <source>
        <strain evidence="2 3">AHT28</strain>
    </source>
</reference>
<organism evidence="2 3">
    <name type="scientific">Desulfuribacillus alkaliarsenatis</name>
    <dbReference type="NCBI Taxonomy" id="766136"/>
    <lineage>
        <taxon>Bacteria</taxon>
        <taxon>Bacillati</taxon>
        <taxon>Bacillota</taxon>
        <taxon>Desulfuribacillia</taxon>
        <taxon>Desulfuribacillales</taxon>
        <taxon>Desulfuribacillaceae</taxon>
        <taxon>Desulfuribacillus</taxon>
    </lineage>
</organism>
<evidence type="ECO:0000313" key="2">
    <source>
        <dbReference type="EMBL" id="OEF97504.1"/>
    </source>
</evidence>
<dbReference type="AlphaFoldDB" id="A0A1E5G3E5"/>
<dbReference type="EMBL" id="MIJE01000011">
    <property type="protein sequence ID" value="OEF97504.1"/>
    <property type="molecule type" value="Genomic_DNA"/>
</dbReference>
<protein>
    <submittedName>
        <fullName evidence="2">Uncharacterized protein</fullName>
    </submittedName>
</protein>
<evidence type="ECO:0000313" key="3">
    <source>
        <dbReference type="Proteomes" id="UP000094296"/>
    </source>
</evidence>
<feature type="compositionally biased region" description="Basic and acidic residues" evidence="1">
    <location>
        <begin position="78"/>
        <end position="112"/>
    </location>
</feature>
<comment type="caution">
    <text evidence="2">The sequence shown here is derived from an EMBL/GenBank/DDBJ whole genome shotgun (WGS) entry which is preliminary data.</text>
</comment>
<feature type="compositionally biased region" description="Basic and acidic residues" evidence="1">
    <location>
        <begin position="125"/>
        <end position="138"/>
    </location>
</feature>